<dbReference type="InterPro" id="IPR042241">
    <property type="entry name" value="GCP_C_sf"/>
</dbReference>
<evidence type="ECO:0000256" key="5">
    <source>
        <dbReference type="ARBA" id="ARBA00023212"/>
    </source>
</evidence>
<dbReference type="EMBL" id="KK102753">
    <property type="protein sequence ID" value="KIY96996.1"/>
    <property type="molecule type" value="Genomic_DNA"/>
</dbReference>
<evidence type="ECO:0000256" key="6">
    <source>
        <dbReference type="SAM" id="MobiDB-lite"/>
    </source>
</evidence>
<dbReference type="GO" id="GO:0005874">
    <property type="term" value="C:microtubule"/>
    <property type="evidence" value="ECO:0007669"/>
    <property type="project" value="UniProtKB-KW"/>
</dbReference>
<keyword evidence="4" id="KW-0493">Microtubule</keyword>
<feature type="domain" description="Gamma tubulin complex component C-terminal" evidence="7">
    <location>
        <begin position="37"/>
        <end position="251"/>
    </location>
</feature>
<dbReference type="AlphaFoldDB" id="A0A0D2M707"/>
<keyword evidence="5" id="KW-0206">Cytoskeleton</keyword>
<dbReference type="RefSeq" id="XP_013896016.1">
    <property type="nucleotide sequence ID" value="XM_014040562.1"/>
</dbReference>
<evidence type="ECO:0000259" key="7">
    <source>
        <dbReference type="Pfam" id="PF04130"/>
    </source>
</evidence>
<reference evidence="8 9" key="1">
    <citation type="journal article" date="2013" name="BMC Genomics">
        <title>Reconstruction of the lipid metabolism for the microalga Monoraphidium neglectum from its genome sequence reveals characteristics suitable for biofuel production.</title>
        <authorList>
            <person name="Bogen C."/>
            <person name="Al-Dilaimi A."/>
            <person name="Albersmeier A."/>
            <person name="Wichmann J."/>
            <person name="Grundmann M."/>
            <person name="Rupp O."/>
            <person name="Lauersen K.J."/>
            <person name="Blifernez-Klassen O."/>
            <person name="Kalinowski J."/>
            <person name="Goesmann A."/>
            <person name="Mussgnug J.H."/>
            <person name="Kruse O."/>
        </authorList>
    </citation>
    <scope>NUCLEOTIDE SEQUENCE [LARGE SCALE GENOMIC DNA]</scope>
    <source>
        <strain evidence="8 9">SAG 48.87</strain>
    </source>
</reference>
<dbReference type="Proteomes" id="UP000054498">
    <property type="component" value="Unassembled WGS sequence"/>
</dbReference>
<dbReference type="GO" id="GO:0043015">
    <property type="term" value="F:gamma-tubulin binding"/>
    <property type="evidence" value="ECO:0007669"/>
    <property type="project" value="InterPro"/>
</dbReference>
<evidence type="ECO:0000313" key="8">
    <source>
        <dbReference type="EMBL" id="KIY96996.1"/>
    </source>
</evidence>
<dbReference type="OrthoDB" id="542853at2759"/>
<feature type="region of interest" description="Disordered" evidence="6">
    <location>
        <begin position="136"/>
        <end position="190"/>
    </location>
</feature>
<feature type="compositionally biased region" description="Low complexity" evidence="6">
    <location>
        <begin position="155"/>
        <end position="181"/>
    </location>
</feature>
<keyword evidence="3" id="KW-0963">Cytoplasm</keyword>
<dbReference type="STRING" id="145388.A0A0D2M707"/>
<evidence type="ECO:0000256" key="2">
    <source>
        <dbReference type="ARBA" id="ARBA00010337"/>
    </source>
</evidence>
<dbReference type="Gene3D" id="1.20.120.1900">
    <property type="entry name" value="Gamma-tubulin complex, C-terminal domain"/>
    <property type="match status" value="1"/>
</dbReference>
<dbReference type="KEGG" id="mng:MNEG_10967"/>
<proteinExistence type="inferred from homology"/>
<comment type="subcellular location">
    <subcellularLocation>
        <location evidence="1">Cytoplasm</location>
        <location evidence="1">Cytoskeleton</location>
    </subcellularLocation>
</comment>
<evidence type="ECO:0000313" key="9">
    <source>
        <dbReference type="Proteomes" id="UP000054498"/>
    </source>
</evidence>
<evidence type="ECO:0000256" key="1">
    <source>
        <dbReference type="ARBA" id="ARBA00004245"/>
    </source>
</evidence>
<gene>
    <name evidence="8" type="ORF">MNEG_10967</name>
</gene>
<dbReference type="GeneID" id="25728182"/>
<keyword evidence="9" id="KW-1185">Reference proteome</keyword>
<evidence type="ECO:0000256" key="3">
    <source>
        <dbReference type="ARBA" id="ARBA00022490"/>
    </source>
</evidence>
<dbReference type="Pfam" id="PF04130">
    <property type="entry name" value="GCP_C_terminal"/>
    <property type="match status" value="1"/>
</dbReference>
<comment type="similarity">
    <text evidence="2">Belongs to the TUBGCP family.</text>
</comment>
<name>A0A0D2M707_9CHLO</name>
<dbReference type="InterPro" id="IPR040457">
    <property type="entry name" value="GCP_C"/>
</dbReference>
<accession>A0A0D2M707</accession>
<protein>
    <recommendedName>
        <fullName evidence="7">Gamma tubulin complex component C-terminal domain-containing protein</fullName>
    </recommendedName>
</protein>
<sequence>MAAQGAAAAAGGGGGVAAAGAAAAAAAGRWLGVAGEHLFLLEMGHLLGALQQYVMDRLAHGAWADLEQGLAAASSLDEVRRSHAAFQEAVLRQCCQGAGRGRGATWRHIGLTLLQLADVALRACRAHRRLLELRAQAAAADDGSRPGGLRTRRPQQQQQQQGRQQEQQQQQQQGRQQQGREQVPDDGMAGAAAAATALEVAALRGELASAAAGWGAGRAYLLRILRNRALQLGGDDEVDALLGALGFNGFYSE</sequence>
<organism evidence="8 9">
    <name type="scientific">Monoraphidium neglectum</name>
    <dbReference type="NCBI Taxonomy" id="145388"/>
    <lineage>
        <taxon>Eukaryota</taxon>
        <taxon>Viridiplantae</taxon>
        <taxon>Chlorophyta</taxon>
        <taxon>core chlorophytes</taxon>
        <taxon>Chlorophyceae</taxon>
        <taxon>CS clade</taxon>
        <taxon>Sphaeropleales</taxon>
        <taxon>Selenastraceae</taxon>
        <taxon>Monoraphidium</taxon>
    </lineage>
</organism>
<evidence type="ECO:0000256" key="4">
    <source>
        <dbReference type="ARBA" id="ARBA00022701"/>
    </source>
</evidence>